<feature type="domain" description="RING-type" evidence="13">
    <location>
        <begin position="233"/>
        <end position="275"/>
    </location>
</feature>
<dbReference type="eggNOG" id="KOG4628">
    <property type="taxonomic scope" value="Eukaryota"/>
</dbReference>
<evidence type="ECO:0000256" key="5">
    <source>
        <dbReference type="ARBA" id="ARBA00022723"/>
    </source>
</evidence>
<keyword evidence="9 11" id="KW-0472">Membrane</keyword>
<accession>A0A0L0G8H8</accession>
<dbReference type="PROSITE" id="PS50089">
    <property type="entry name" value="ZF_RING_2"/>
    <property type="match status" value="1"/>
</dbReference>
<dbReference type="EC" id="2.3.2.27" evidence="3"/>
<dbReference type="SUPFAM" id="SSF52025">
    <property type="entry name" value="PA domain"/>
    <property type="match status" value="1"/>
</dbReference>
<evidence type="ECO:0000256" key="6">
    <source>
        <dbReference type="ARBA" id="ARBA00022771"/>
    </source>
</evidence>
<evidence type="ECO:0000256" key="4">
    <source>
        <dbReference type="ARBA" id="ARBA00022692"/>
    </source>
</evidence>
<feature type="chain" id="PRO_5005539265" description="RING-type E3 ubiquitin transferase" evidence="12">
    <location>
        <begin position="21"/>
        <end position="323"/>
    </location>
</feature>
<dbReference type="GeneID" id="25902992"/>
<dbReference type="EMBL" id="KQ241709">
    <property type="protein sequence ID" value="KNC85305.1"/>
    <property type="molecule type" value="Genomic_DNA"/>
</dbReference>
<dbReference type="InterPro" id="IPR013083">
    <property type="entry name" value="Znf_RING/FYVE/PHD"/>
</dbReference>
<dbReference type="Gene3D" id="3.50.30.30">
    <property type="match status" value="1"/>
</dbReference>
<feature type="transmembrane region" description="Helical" evidence="11">
    <location>
        <begin position="176"/>
        <end position="197"/>
    </location>
</feature>
<keyword evidence="12" id="KW-0732">Signal</keyword>
<dbReference type="Gene3D" id="3.30.40.10">
    <property type="entry name" value="Zinc/RING finger domain, C3HC4 (zinc finger)"/>
    <property type="match status" value="1"/>
</dbReference>
<feature type="signal peptide" evidence="12">
    <location>
        <begin position="1"/>
        <end position="20"/>
    </location>
</feature>
<dbReference type="Pfam" id="PF13639">
    <property type="entry name" value="zf-RING_2"/>
    <property type="match status" value="1"/>
</dbReference>
<comment type="catalytic activity">
    <reaction evidence="1">
        <text>S-ubiquitinyl-[E2 ubiquitin-conjugating enzyme]-L-cysteine + [acceptor protein]-L-lysine = [E2 ubiquitin-conjugating enzyme]-L-cysteine + N(6)-ubiquitinyl-[acceptor protein]-L-lysine.</text>
        <dbReference type="EC" id="2.3.2.27"/>
    </reaction>
</comment>
<dbReference type="Pfam" id="PF02225">
    <property type="entry name" value="PA"/>
    <property type="match status" value="1"/>
</dbReference>
<proteinExistence type="predicted"/>
<dbReference type="PANTHER" id="PTHR47168:SF1">
    <property type="entry name" value="OS02G0798600 PROTEIN"/>
    <property type="match status" value="1"/>
</dbReference>
<gene>
    <name evidence="14" type="ORF">SARC_02488</name>
</gene>
<dbReference type="InterPro" id="IPR003137">
    <property type="entry name" value="PA_domain"/>
</dbReference>
<evidence type="ECO:0000256" key="12">
    <source>
        <dbReference type="SAM" id="SignalP"/>
    </source>
</evidence>
<evidence type="ECO:0000256" key="8">
    <source>
        <dbReference type="ARBA" id="ARBA00022989"/>
    </source>
</evidence>
<dbReference type="Proteomes" id="UP000054560">
    <property type="component" value="Unassembled WGS sequence"/>
</dbReference>
<protein>
    <recommendedName>
        <fullName evidence="3">RING-type E3 ubiquitin transferase</fullName>
        <ecNumber evidence="3">2.3.2.27</ecNumber>
    </recommendedName>
</protein>
<name>A0A0L0G8H8_9EUKA</name>
<evidence type="ECO:0000256" key="7">
    <source>
        <dbReference type="ARBA" id="ARBA00022833"/>
    </source>
</evidence>
<dbReference type="PANTHER" id="PTHR47168">
    <property type="entry name" value="RING ZINC FINGER DOMAIN SUPERFAMILY PROTEIN-RELATED"/>
    <property type="match status" value="1"/>
</dbReference>
<evidence type="ECO:0000256" key="10">
    <source>
        <dbReference type="PROSITE-ProRule" id="PRU00175"/>
    </source>
</evidence>
<dbReference type="STRING" id="667725.A0A0L0G8H8"/>
<dbReference type="CDD" id="cd23118">
    <property type="entry name" value="RING-H2_SIS3"/>
    <property type="match status" value="1"/>
</dbReference>
<dbReference type="GO" id="GO:0008270">
    <property type="term" value="F:zinc ion binding"/>
    <property type="evidence" value="ECO:0007669"/>
    <property type="project" value="UniProtKB-KW"/>
</dbReference>
<comment type="subcellular location">
    <subcellularLocation>
        <location evidence="2">Membrane</location>
        <topology evidence="2">Single-pass membrane protein</topology>
    </subcellularLocation>
</comment>
<evidence type="ECO:0000256" key="3">
    <source>
        <dbReference type="ARBA" id="ARBA00012483"/>
    </source>
</evidence>
<evidence type="ECO:0000256" key="1">
    <source>
        <dbReference type="ARBA" id="ARBA00000900"/>
    </source>
</evidence>
<evidence type="ECO:0000256" key="2">
    <source>
        <dbReference type="ARBA" id="ARBA00004167"/>
    </source>
</evidence>
<dbReference type="InterPro" id="IPR046450">
    <property type="entry name" value="PA_dom_sf"/>
</dbReference>
<dbReference type="OrthoDB" id="8062037at2759"/>
<dbReference type="InterPro" id="IPR001841">
    <property type="entry name" value="Znf_RING"/>
</dbReference>
<keyword evidence="4 11" id="KW-0812">Transmembrane</keyword>
<keyword evidence="8 11" id="KW-1133">Transmembrane helix</keyword>
<keyword evidence="7" id="KW-0862">Zinc</keyword>
<sequence length="323" mass="34744">MWFPLSDSMALGALFGRLVAVTDRNDTYIFQTSQAIFGADIPSEGLTAVMTIAQPYDACSPIVNDVSDSIVLVERGGDCDFLVKAKMAEEAKAVAFVVKDNVDGPLIIMNAPVGEGCDTIKIPAAFVSKADGNILSALSETKNRLSAGDLTIVSGSRSGVRATLYPSFFLDSVASFILPFLLMFATSSLLFATYSLYLRHARANFHAISTLTEEECARIPTHSHKAVNFGDTCTICLEDFTADEQLRVLPCNHEFHVECVDRWLINQKKTCPVCKCDALNGEKHPLLAGQLNDDVAVEVAAPVTNASATTLSAADDTGRPNQP</sequence>
<evidence type="ECO:0000256" key="11">
    <source>
        <dbReference type="SAM" id="Phobius"/>
    </source>
</evidence>
<reference evidence="14 15" key="1">
    <citation type="submission" date="2011-02" db="EMBL/GenBank/DDBJ databases">
        <title>The Genome Sequence of Sphaeroforma arctica JP610.</title>
        <authorList>
            <consortium name="The Broad Institute Genome Sequencing Platform"/>
            <person name="Russ C."/>
            <person name="Cuomo C."/>
            <person name="Young S.K."/>
            <person name="Zeng Q."/>
            <person name="Gargeya S."/>
            <person name="Alvarado L."/>
            <person name="Berlin A."/>
            <person name="Chapman S.B."/>
            <person name="Chen Z."/>
            <person name="Freedman E."/>
            <person name="Gellesch M."/>
            <person name="Goldberg J."/>
            <person name="Griggs A."/>
            <person name="Gujja S."/>
            <person name="Heilman E."/>
            <person name="Heiman D."/>
            <person name="Howarth C."/>
            <person name="Mehta T."/>
            <person name="Neiman D."/>
            <person name="Pearson M."/>
            <person name="Roberts A."/>
            <person name="Saif S."/>
            <person name="Shea T."/>
            <person name="Shenoy N."/>
            <person name="Sisk P."/>
            <person name="Stolte C."/>
            <person name="Sykes S."/>
            <person name="White J."/>
            <person name="Yandava C."/>
            <person name="Burger G."/>
            <person name="Gray M.W."/>
            <person name="Holland P.W.H."/>
            <person name="King N."/>
            <person name="Lang F.B.F."/>
            <person name="Roger A.J."/>
            <person name="Ruiz-Trillo I."/>
            <person name="Haas B."/>
            <person name="Nusbaum C."/>
            <person name="Birren B."/>
        </authorList>
    </citation>
    <scope>NUCLEOTIDE SEQUENCE [LARGE SCALE GENOMIC DNA]</scope>
    <source>
        <strain evidence="14 15">JP610</strain>
    </source>
</reference>
<keyword evidence="15" id="KW-1185">Reference proteome</keyword>
<dbReference type="AlphaFoldDB" id="A0A0L0G8H8"/>
<dbReference type="RefSeq" id="XP_014159207.1">
    <property type="nucleotide sequence ID" value="XM_014303732.1"/>
</dbReference>
<dbReference type="InterPro" id="IPR051653">
    <property type="entry name" value="E3_ligase_sorting_rcpt"/>
</dbReference>
<organism evidence="14 15">
    <name type="scientific">Sphaeroforma arctica JP610</name>
    <dbReference type="NCBI Taxonomy" id="667725"/>
    <lineage>
        <taxon>Eukaryota</taxon>
        <taxon>Ichthyosporea</taxon>
        <taxon>Ichthyophonida</taxon>
        <taxon>Sphaeroforma</taxon>
    </lineage>
</organism>
<keyword evidence="5" id="KW-0479">Metal-binding</keyword>
<evidence type="ECO:0000259" key="13">
    <source>
        <dbReference type="PROSITE" id="PS50089"/>
    </source>
</evidence>
<dbReference type="SMART" id="SM00184">
    <property type="entry name" value="RING"/>
    <property type="match status" value="1"/>
</dbReference>
<evidence type="ECO:0000313" key="15">
    <source>
        <dbReference type="Proteomes" id="UP000054560"/>
    </source>
</evidence>
<dbReference type="SUPFAM" id="SSF57850">
    <property type="entry name" value="RING/U-box"/>
    <property type="match status" value="1"/>
</dbReference>
<dbReference type="GO" id="GO:0016020">
    <property type="term" value="C:membrane"/>
    <property type="evidence" value="ECO:0007669"/>
    <property type="project" value="UniProtKB-SubCell"/>
</dbReference>
<evidence type="ECO:0000256" key="9">
    <source>
        <dbReference type="ARBA" id="ARBA00023136"/>
    </source>
</evidence>
<dbReference type="GO" id="GO:0061630">
    <property type="term" value="F:ubiquitin protein ligase activity"/>
    <property type="evidence" value="ECO:0007669"/>
    <property type="project" value="UniProtKB-EC"/>
</dbReference>
<keyword evidence="6 10" id="KW-0863">Zinc-finger</keyword>
<dbReference type="FunFam" id="3.30.40.10:FF:000388">
    <property type="entry name" value="Putative RING zinc finger domain superfamily protein"/>
    <property type="match status" value="1"/>
</dbReference>
<evidence type="ECO:0000313" key="14">
    <source>
        <dbReference type="EMBL" id="KNC85305.1"/>
    </source>
</evidence>